<dbReference type="GO" id="GO:0046899">
    <property type="term" value="F:nucleoside triphosphate adenylate kinase activity"/>
    <property type="evidence" value="ECO:0007669"/>
    <property type="project" value="UniProtKB-EC"/>
</dbReference>
<dbReference type="GO" id="GO:0005524">
    <property type="term" value="F:ATP binding"/>
    <property type="evidence" value="ECO:0007669"/>
    <property type="project" value="InterPro"/>
</dbReference>
<dbReference type="OrthoDB" id="439792at2759"/>
<dbReference type="Pfam" id="PF00406">
    <property type="entry name" value="ADK"/>
    <property type="match status" value="1"/>
</dbReference>
<reference evidence="5 6" key="1">
    <citation type="submission" date="2016-06" db="EMBL/GenBank/DDBJ databases">
        <authorList>
            <consortium name="Pathogen Informatics"/>
        </authorList>
    </citation>
    <scope>NUCLEOTIDE SEQUENCE [LARGE SCALE GENOMIC DNA]</scope>
</reference>
<evidence type="ECO:0000256" key="2">
    <source>
        <dbReference type="ARBA" id="ARBA00022741"/>
    </source>
</evidence>
<dbReference type="KEGG" id="pmal:PMUG01_05028100"/>
<dbReference type="InterPro" id="IPR006259">
    <property type="entry name" value="Adenyl_kin_sub"/>
</dbReference>
<evidence type="ECO:0000256" key="1">
    <source>
        <dbReference type="ARBA" id="ARBA00022679"/>
    </source>
</evidence>
<dbReference type="VEuPathDB" id="PlasmoDB:PmUG01_05028100"/>
<comment type="similarity">
    <text evidence="4">Belongs to the adenylate kinase family.</text>
</comment>
<dbReference type="PROSITE" id="PS00113">
    <property type="entry name" value="ADENYLATE_KINASE"/>
    <property type="match status" value="1"/>
</dbReference>
<dbReference type="OMA" id="FFKNSNC"/>
<dbReference type="NCBIfam" id="TIGR01351">
    <property type="entry name" value="adk"/>
    <property type="match status" value="1"/>
</dbReference>
<dbReference type="RefSeq" id="XP_028860427.1">
    <property type="nucleotide sequence ID" value="XM_029003486.1"/>
</dbReference>
<keyword evidence="1 4" id="KW-0808">Transferase</keyword>
<organism evidence="5 6">
    <name type="scientific">Plasmodium malariae</name>
    <dbReference type="NCBI Taxonomy" id="5858"/>
    <lineage>
        <taxon>Eukaryota</taxon>
        <taxon>Sar</taxon>
        <taxon>Alveolata</taxon>
        <taxon>Apicomplexa</taxon>
        <taxon>Aconoidasida</taxon>
        <taxon>Haemosporida</taxon>
        <taxon>Plasmodiidae</taxon>
        <taxon>Plasmodium</taxon>
        <taxon>Plasmodium (Plasmodium)</taxon>
    </lineage>
</organism>
<dbReference type="EC" id="2.7.4.10" evidence="5"/>
<keyword evidence="2" id="KW-0547">Nucleotide-binding</keyword>
<keyword evidence="6" id="KW-1185">Reference proteome</keyword>
<keyword evidence="3 4" id="KW-0418">Kinase</keyword>
<sequence length="226" mass="26040">MKIVLFGAPGVGKGTFAEILSKKENLKHINIGNILRKEIKNNSNIGKEVNKIVKSGNLVPDSIIINIVEEEIKQCYTDERCYYKGFILDGFPRNLIQSEKLRNMTGIDIFVNIFLPKYILIQKLLGRRICSTCNSCFNVTDIRVNSYDMPPLLPSKECKICRGKANLIKRNDDTSETIAYRLNAYEASNVPVLNFFKNLNYNIVDFEIKKGVRDFDRFYNVIMKYF</sequence>
<accession>A0A1D3JLJ2</accession>
<dbReference type="InterPro" id="IPR000850">
    <property type="entry name" value="Adenylat/UMP-CMP_kin"/>
</dbReference>
<evidence type="ECO:0000313" key="5">
    <source>
        <dbReference type="EMBL" id="SBT87418.1"/>
    </source>
</evidence>
<protein>
    <submittedName>
        <fullName evidence="5">GTP:AMP phosphotransferase, putative</fullName>
        <ecNumber evidence="5">2.7.4.10</ecNumber>
    </submittedName>
</protein>
<name>A0A1D3JLJ2_PLAMA</name>
<dbReference type="SUPFAM" id="SSF52540">
    <property type="entry name" value="P-loop containing nucleoside triphosphate hydrolases"/>
    <property type="match status" value="1"/>
</dbReference>
<dbReference type="Gene3D" id="3.40.50.300">
    <property type="entry name" value="P-loop containing nucleotide triphosphate hydrolases"/>
    <property type="match status" value="1"/>
</dbReference>
<dbReference type="HAMAP" id="MF_00235">
    <property type="entry name" value="Adenylate_kinase_Adk"/>
    <property type="match status" value="1"/>
</dbReference>
<dbReference type="GeneID" id="39867323"/>
<dbReference type="EMBL" id="LT594626">
    <property type="protein sequence ID" value="SBT87418.1"/>
    <property type="molecule type" value="Genomic_DNA"/>
</dbReference>
<dbReference type="AlphaFoldDB" id="A0A1D3JLJ2"/>
<dbReference type="PANTHER" id="PTHR23359">
    <property type="entry name" value="NUCLEOTIDE KINASE"/>
    <property type="match status" value="1"/>
</dbReference>
<evidence type="ECO:0000256" key="3">
    <source>
        <dbReference type="ARBA" id="ARBA00022777"/>
    </source>
</evidence>
<dbReference type="InterPro" id="IPR027417">
    <property type="entry name" value="P-loop_NTPase"/>
</dbReference>
<gene>
    <name evidence="5" type="primary">GAK</name>
    <name evidence="5" type="ORF">PMUG01_05028100</name>
</gene>
<dbReference type="PRINTS" id="PR00094">
    <property type="entry name" value="ADENYLTKNASE"/>
</dbReference>
<dbReference type="CDD" id="cd01428">
    <property type="entry name" value="ADK"/>
    <property type="match status" value="1"/>
</dbReference>
<evidence type="ECO:0000256" key="4">
    <source>
        <dbReference type="RuleBase" id="RU003330"/>
    </source>
</evidence>
<dbReference type="GO" id="GO:0004017">
    <property type="term" value="F:AMP kinase activity"/>
    <property type="evidence" value="ECO:0007669"/>
    <property type="project" value="InterPro"/>
</dbReference>
<proteinExistence type="inferred from homology"/>
<evidence type="ECO:0000313" key="6">
    <source>
        <dbReference type="Proteomes" id="UP000219813"/>
    </source>
</evidence>
<dbReference type="Proteomes" id="UP000219813">
    <property type="component" value="Chromosome 5"/>
</dbReference>
<dbReference type="InterPro" id="IPR033690">
    <property type="entry name" value="Adenylat_kinase_CS"/>
</dbReference>